<feature type="region of interest" description="Disordered" evidence="5">
    <location>
        <begin position="225"/>
        <end position="261"/>
    </location>
</feature>
<dbReference type="Gene3D" id="2.40.70.10">
    <property type="entry name" value="Acid Proteases"/>
    <property type="match status" value="1"/>
</dbReference>
<keyword evidence="4" id="KW-0255">Endonuclease</keyword>
<feature type="region of interest" description="Disordered" evidence="5">
    <location>
        <begin position="1002"/>
        <end position="1064"/>
    </location>
</feature>
<dbReference type="GO" id="GO:0004190">
    <property type="term" value="F:aspartic-type endopeptidase activity"/>
    <property type="evidence" value="ECO:0007669"/>
    <property type="project" value="InterPro"/>
</dbReference>
<evidence type="ECO:0000256" key="4">
    <source>
        <dbReference type="ARBA" id="ARBA00022759"/>
    </source>
</evidence>
<dbReference type="InterPro" id="IPR050951">
    <property type="entry name" value="Retrovirus_Pol_polyprotein"/>
</dbReference>
<gene>
    <name evidence="6" type="ORF">PHPALM_29377</name>
</gene>
<dbReference type="GO" id="GO:0006508">
    <property type="term" value="P:proteolysis"/>
    <property type="evidence" value="ECO:0007669"/>
    <property type="project" value="InterPro"/>
</dbReference>
<organism evidence="6 7">
    <name type="scientific">Phytophthora palmivora</name>
    <dbReference type="NCBI Taxonomy" id="4796"/>
    <lineage>
        <taxon>Eukaryota</taxon>
        <taxon>Sar</taxon>
        <taxon>Stramenopiles</taxon>
        <taxon>Oomycota</taxon>
        <taxon>Peronosporomycetes</taxon>
        <taxon>Peronosporales</taxon>
        <taxon>Peronosporaceae</taxon>
        <taxon>Phytophthora</taxon>
    </lineage>
</organism>
<feature type="compositionally biased region" description="Basic and acidic residues" evidence="5">
    <location>
        <begin position="412"/>
        <end position="427"/>
    </location>
</feature>
<evidence type="ECO:0000313" key="7">
    <source>
        <dbReference type="Proteomes" id="UP000237271"/>
    </source>
</evidence>
<keyword evidence="3" id="KW-0540">Nuclease</keyword>
<proteinExistence type="predicted"/>
<feature type="compositionally biased region" description="Polar residues" evidence="5">
    <location>
        <begin position="133"/>
        <end position="142"/>
    </location>
</feature>
<feature type="compositionally biased region" description="Acidic residues" evidence="5">
    <location>
        <begin position="1"/>
        <end position="11"/>
    </location>
</feature>
<dbReference type="PROSITE" id="PS00141">
    <property type="entry name" value="ASP_PROTEASE"/>
    <property type="match status" value="1"/>
</dbReference>
<feature type="compositionally biased region" description="Basic and acidic residues" evidence="5">
    <location>
        <begin position="512"/>
        <end position="523"/>
    </location>
</feature>
<evidence type="ECO:0000313" key="6">
    <source>
        <dbReference type="EMBL" id="POM61586.1"/>
    </source>
</evidence>
<accession>A0A2P4X7R8</accession>
<dbReference type="AlphaFoldDB" id="A0A2P4X7R8"/>
<dbReference type="Proteomes" id="UP000237271">
    <property type="component" value="Unassembled WGS sequence"/>
</dbReference>
<dbReference type="InterPro" id="IPR021109">
    <property type="entry name" value="Peptidase_aspartic_dom_sf"/>
</dbReference>
<feature type="compositionally biased region" description="Low complexity" evidence="5">
    <location>
        <begin position="444"/>
        <end position="453"/>
    </location>
</feature>
<feature type="region of interest" description="Disordered" evidence="5">
    <location>
        <begin position="509"/>
        <end position="541"/>
    </location>
</feature>
<feature type="compositionally biased region" description="Polar residues" evidence="5">
    <location>
        <begin position="181"/>
        <end position="195"/>
    </location>
</feature>
<dbReference type="CDD" id="cd00303">
    <property type="entry name" value="retropepsin_like"/>
    <property type="match status" value="1"/>
</dbReference>
<protein>
    <recommendedName>
        <fullName evidence="8">Peptidase A2 domain-containing protein</fullName>
    </recommendedName>
</protein>
<feature type="compositionally biased region" description="Polar residues" evidence="5">
    <location>
        <begin position="1038"/>
        <end position="1055"/>
    </location>
</feature>
<keyword evidence="2" id="KW-0548">Nucleotidyltransferase</keyword>
<evidence type="ECO:0000256" key="3">
    <source>
        <dbReference type="ARBA" id="ARBA00022722"/>
    </source>
</evidence>
<dbReference type="OrthoDB" id="128724at2759"/>
<keyword evidence="7" id="KW-1185">Reference proteome</keyword>
<feature type="compositionally biased region" description="Basic and acidic residues" evidence="5">
    <location>
        <begin position="245"/>
        <end position="258"/>
    </location>
</feature>
<keyword evidence="4" id="KW-0378">Hydrolase</keyword>
<feature type="region of interest" description="Disordered" evidence="5">
    <location>
        <begin position="412"/>
        <end position="484"/>
    </location>
</feature>
<dbReference type="PANTHER" id="PTHR37984">
    <property type="entry name" value="PROTEIN CBG26694"/>
    <property type="match status" value="1"/>
</dbReference>
<comment type="caution">
    <text evidence="6">The sequence shown here is derived from an EMBL/GenBank/DDBJ whole genome shotgun (WGS) entry which is preliminary data.</text>
</comment>
<evidence type="ECO:0000256" key="1">
    <source>
        <dbReference type="ARBA" id="ARBA00022679"/>
    </source>
</evidence>
<reference evidence="6 7" key="1">
    <citation type="journal article" date="2017" name="Genome Biol. Evol.">
        <title>Phytophthora megakarya and P. palmivora, closely related causal agents of cacao black pod rot, underwent increases in genome sizes and gene numbers by different mechanisms.</title>
        <authorList>
            <person name="Ali S.S."/>
            <person name="Shao J."/>
            <person name="Lary D.J."/>
            <person name="Kronmiller B."/>
            <person name="Shen D."/>
            <person name="Strem M.D."/>
            <person name="Amoako-Attah I."/>
            <person name="Akrofi A.Y."/>
            <person name="Begoude B.A."/>
            <person name="Ten Hoopen G.M."/>
            <person name="Coulibaly K."/>
            <person name="Kebe B.I."/>
            <person name="Melnick R.L."/>
            <person name="Guiltinan M.J."/>
            <person name="Tyler B.M."/>
            <person name="Meinhardt L.W."/>
            <person name="Bailey B.A."/>
        </authorList>
    </citation>
    <scope>NUCLEOTIDE SEQUENCE [LARGE SCALE GENOMIC DNA]</scope>
    <source>
        <strain evidence="7">sbr112.9</strain>
    </source>
</reference>
<dbReference type="EMBL" id="NCKW01015900">
    <property type="protein sequence ID" value="POM61586.1"/>
    <property type="molecule type" value="Genomic_DNA"/>
</dbReference>
<dbReference type="PANTHER" id="PTHR37984:SF5">
    <property type="entry name" value="PROTEIN NYNRIN-LIKE"/>
    <property type="match status" value="1"/>
</dbReference>
<evidence type="ECO:0000256" key="2">
    <source>
        <dbReference type="ARBA" id="ARBA00022695"/>
    </source>
</evidence>
<evidence type="ECO:0008006" key="8">
    <source>
        <dbReference type="Google" id="ProtNLM"/>
    </source>
</evidence>
<feature type="region of interest" description="Disordered" evidence="5">
    <location>
        <begin position="120"/>
        <end position="205"/>
    </location>
</feature>
<dbReference type="SUPFAM" id="SSF56672">
    <property type="entry name" value="DNA/RNA polymerases"/>
    <property type="match status" value="1"/>
</dbReference>
<dbReference type="SUPFAM" id="SSF50630">
    <property type="entry name" value="Acid proteases"/>
    <property type="match status" value="1"/>
</dbReference>
<evidence type="ECO:0000256" key="5">
    <source>
        <dbReference type="SAM" id="MobiDB-lite"/>
    </source>
</evidence>
<keyword evidence="1" id="KW-0808">Transferase</keyword>
<feature type="compositionally biased region" description="Acidic residues" evidence="5">
    <location>
        <begin position="466"/>
        <end position="481"/>
    </location>
</feature>
<feature type="region of interest" description="Disordered" evidence="5">
    <location>
        <begin position="1"/>
        <end position="23"/>
    </location>
</feature>
<dbReference type="GO" id="GO:0004519">
    <property type="term" value="F:endonuclease activity"/>
    <property type="evidence" value="ECO:0007669"/>
    <property type="project" value="UniProtKB-KW"/>
</dbReference>
<dbReference type="InterPro" id="IPR043502">
    <property type="entry name" value="DNA/RNA_pol_sf"/>
</dbReference>
<dbReference type="GO" id="GO:0016779">
    <property type="term" value="F:nucleotidyltransferase activity"/>
    <property type="evidence" value="ECO:0007669"/>
    <property type="project" value="UniProtKB-KW"/>
</dbReference>
<dbReference type="Gene3D" id="3.10.10.10">
    <property type="entry name" value="HIV Type 1 Reverse Transcriptase, subunit A, domain 1"/>
    <property type="match status" value="1"/>
</dbReference>
<dbReference type="InterPro" id="IPR001969">
    <property type="entry name" value="Aspartic_peptidase_AS"/>
</dbReference>
<sequence length="1228" mass="137813">MKAPEMDDEDQIGSKPRSRLGQGWSDEDLENLFYHKELREFLGRDPVMRILRLKEPVSAPIKTANKLEAVKNLLRLLKEPGMTTGAFDADDVFDLDLKVIQTATKDLFSKLKILVGEIPQITDPVPSPPASITDRQTSSSHYASAAEDESDLSSEPKRMSLGPSGTSMLEARSKIQRRNQPRSGRSRTIPSSEDQITAATTSDTSSGTLQKYFEAAMSRFLAEQRGPITDQGAAKDPGSQDVDMESVRSEHSTSRWEYDPDDIDFPTAARATVATATTGSAGSTMIQRVRISAISDLKEFTGKDQDEDRARAWIGSAFMRDQASDEEKCLTFADLLAGSAKNWYRQLSRSTRNKWTDLLRAFQIQYCGLGVSVTRQYYHARRRPDESPLGYLYRLNVAGLRAKLKIKDGNAKDRREHEVLRARERAKSRQKKAAFGSSKYRQKATNPAPAATTKHVRAVQIRTVESESESGSDGSDGSDSDGDNHRRIYLAAEQDVIPKWNLKVEQVPITHKSTDQTPPDHRSRIQSGGSDRNRCSHCGSKKHSDLGHLSQVWQARTSGRSLPLCMPGFYNQIRQWFNPAKHAGRSPGWNPVRAERSRYCIYAFVNKRSVDQGNKIPDLRGNTCDLNGNRAVAISNIRQTDDYSRSEVTMMVDLHPGEMRGYWKQRDPDLWFKPTDQEDIPVIQKPSQVKEIRRSEVLDLLPGESRGYWKHYAPGKWFRQAKITSKINNERGILLLDTGAEVSIVDTAFARKVGCYIDTSQIQDCVGIGESAYRTEGRTRIKITMAGSLVYIFDIWVGDLAGQDAILGMDFMVPAGIRLDLAYGYISLPDEVRIQLSGRRQLYSDKARLVTVGEHIQIEAGQSVELQLHLRMSDHEKLCVTRGDRWVPTVVKGLRKRRYLQIANVSDKAIILQEDVRVGIWLAGDHIPRMPGFVSVGSRRYMEWQNLALGATVEGRFEHNEIWMRSTEPMVDRPSYPAPRAILKRPEISQIRVKPVLTTEDQLSAGIDPQDRTPIQSVKADDLDPVIGGSAERDLPGQLSTPIQGASPENRNNSPDPELDPEAHYHEGNDLYAEDVDQEMAILPEINPTTGEEKIEDIQVGDPGIQTTAEIERLRQRTWKYRHLLIGKGNALPPAARGVVCDIDVGDARPIAQRVRKIAPRFREKLSDLIKGLLSAKMISYSRSPWASPIVVIVKKNGVDIRLCIDYRLVNSLTQLMVYPMPLINDCP</sequence>
<name>A0A2P4X7R8_9STRA</name>